<proteinExistence type="predicted"/>
<gene>
    <name evidence="5" type="ORF">QQ020_24360</name>
</gene>
<evidence type="ECO:0000313" key="6">
    <source>
        <dbReference type="Proteomes" id="UP001172083"/>
    </source>
</evidence>
<feature type="domain" description="Photosynthesis system II assembly factor Ycf48/Hcf136-like" evidence="3">
    <location>
        <begin position="80"/>
        <end position="171"/>
    </location>
</feature>
<dbReference type="Gene3D" id="2.130.10.10">
    <property type="entry name" value="YVTN repeat-like/Quinoprotein amine dehydrogenase"/>
    <property type="match status" value="2"/>
</dbReference>
<dbReference type="Pfam" id="PF14870">
    <property type="entry name" value="PSII_BNR"/>
    <property type="match status" value="1"/>
</dbReference>
<name>A0ABT8LBT1_9BACT</name>
<dbReference type="PANTHER" id="PTHR47199:SF2">
    <property type="entry name" value="PHOTOSYSTEM II STABILITY_ASSEMBLY FACTOR HCF136, CHLOROPLASTIC"/>
    <property type="match status" value="1"/>
</dbReference>
<keyword evidence="6" id="KW-1185">Reference proteome</keyword>
<dbReference type="PANTHER" id="PTHR47199">
    <property type="entry name" value="PHOTOSYSTEM II STABILITY/ASSEMBLY FACTOR HCF136, CHLOROPLASTIC"/>
    <property type="match status" value="1"/>
</dbReference>
<evidence type="ECO:0000256" key="1">
    <source>
        <dbReference type="ARBA" id="ARBA00022531"/>
    </source>
</evidence>
<dbReference type="EMBL" id="JAUJEB010000006">
    <property type="protein sequence ID" value="MDN5215235.1"/>
    <property type="molecule type" value="Genomic_DNA"/>
</dbReference>
<accession>A0ABT8LBT1</accession>
<dbReference type="Proteomes" id="UP001172083">
    <property type="component" value="Unassembled WGS sequence"/>
</dbReference>
<feature type="domain" description="Secretion system C-terminal sorting" evidence="4">
    <location>
        <begin position="682"/>
        <end position="755"/>
    </location>
</feature>
<dbReference type="InterPro" id="IPR002860">
    <property type="entry name" value="BNR_rpt"/>
</dbReference>
<comment type="caution">
    <text evidence="5">The sequence shown here is derived from an EMBL/GenBank/DDBJ whole genome shotgun (WGS) entry which is preliminary data.</text>
</comment>
<evidence type="ECO:0000256" key="2">
    <source>
        <dbReference type="ARBA" id="ARBA00023276"/>
    </source>
</evidence>
<dbReference type="SUPFAM" id="SSF110296">
    <property type="entry name" value="Oligoxyloglucan reducing end-specific cellobiohydrolase"/>
    <property type="match status" value="3"/>
</dbReference>
<evidence type="ECO:0000313" key="5">
    <source>
        <dbReference type="EMBL" id="MDN5215235.1"/>
    </source>
</evidence>
<reference evidence="5" key="1">
    <citation type="submission" date="2023-06" db="EMBL/GenBank/DDBJ databases">
        <title>Genomic of Agaribacillus aureum.</title>
        <authorList>
            <person name="Wang G."/>
        </authorList>
    </citation>
    <scope>NUCLEOTIDE SEQUENCE</scope>
    <source>
        <strain evidence="5">BMA12</strain>
    </source>
</reference>
<keyword evidence="1" id="KW-0602">Photosynthesis</keyword>
<protein>
    <submittedName>
        <fullName evidence="5">YCF48-related protein</fullName>
    </submittedName>
</protein>
<keyword evidence="2" id="KW-0604">Photosystem II</keyword>
<dbReference type="Pfam" id="PF18962">
    <property type="entry name" value="Por_Secre_tail"/>
    <property type="match status" value="1"/>
</dbReference>
<organism evidence="5 6">
    <name type="scientific">Agaribacillus aureus</name>
    <dbReference type="NCBI Taxonomy" id="3051825"/>
    <lineage>
        <taxon>Bacteria</taxon>
        <taxon>Pseudomonadati</taxon>
        <taxon>Bacteroidota</taxon>
        <taxon>Cytophagia</taxon>
        <taxon>Cytophagales</taxon>
        <taxon>Splendidivirgaceae</taxon>
        <taxon>Agaribacillus</taxon>
    </lineage>
</organism>
<dbReference type="InterPro" id="IPR015943">
    <property type="entry name" value="WD40/YVTN_repeat-like_dom_sf"/>
</dbReference>
<dbReference type="Pfam" id="PF02012">
    <property type="entry name" value="BNR"/>
    <property type="match status" value="1"/>
</dbReference>
<dbReference type="InterPro" id="IPR026444">
    <property type="entry name" value="Secre_tail"/>
</dbReference>
<dbReference type="NCBIfam" id="TIGR04183">
    <property type="entry name" value="Por_Secre_tail"/>
    <property type="match status" value="1"/>
</dbReference>
<evidence type="ECO:0000259" key="4">
    <source>
        <dbReference type="Pfam" id="PF18962"/>
    </source>
</evidence>
<dbReference type="RefSeq" id="WP_346760573.1">
    <property type="nucleotide sequence ID" value="NZ_JAUJEB010000006.1"/>
</dbReference>
<evidence type="ECO:0000259" key="3">
    <source>
        <dbReference type="Pfam" id="PF14870"/>
    </source>
</evidence>
<sequence>MRLYFVCLVLLLVSEKICAQWQKQHPGGFNNSMYKIIQPPQSDKSYVFSSGALTIIDDLEKPSQTQPLGLPIEFKNNISTIHTTARYRDVFFTSENTGYLIHKNVIYKTTDRGGKWEEVLNIEPNRDKFSTSAYFESLFFVDENVGYAVGWFEKIFKTTDGGKNWDTLRWSKSATPFRRLTGVHFLNADVGFVAGYEIDDYFLNIGVYQHFLMTTTNGGKTWTETLLGGESDHQLANFQFLNDKTGYLLIANQNRFFPIDKIIKTTDGGATWEQLPLPNMVIRNMTWVNEDIGFAAGGPGFVLEENLVIKTVDGGKSWTTDTLPTWKGFNMNHCFDIKMQDAQRGLVVGAGGSVYYTTDQGENWQTGTFTYPDIEAIDMVSDKVGYAAGANGLFMKTTDGQQWDTLPNTGYFNALSLDFKDESEGLLLTSHGLHATANGGLLWEDTYTSTDTVMLRLESSGTDLWTIARVNSQKDLILMKSEDQGKSWQAKPVADITNSFTSTFDLAVIKENTLLVSIRDQILRTENGGASWETVISLEAGPSDFFLDVFTVDEESAFAYSQFGKVWKTTDGGLQWEEIYEVPYFYKKLKVFFKNSEEGFLLGFAQKQAEHPQDGVLLYTGDGGQNWTEQDIPKNEGLFDLAWTPDLQSVYVVGKFGTILKLGQEEVVTGIEGEEKANFLAYPNPARDLLHFSLSSVTNKQVQVELLDPLGRRVLQQNLILNNEQAGSIDLRPYNRGLYILNITADRQKMVEKVILSGD</sequence>
<dbReference type="InterPro" id="IPR028203">
    <property type="entry name" value="PSII_CF48-like_dom"/>
</dbReference>